<dbReference type="InterPro" id="IPR053145">
    <property type="entry name" value="AB_hydrolase_Est10"/>
</dbReference>
<dbReference type="SUPFAM" id="SSF53474">
    <property type="entry name" value="alpha/beta-Hydrolases"/>
    <property type="match status" value="1"/>
</dbReference>
<dbReference type="NCBIfam" id="TIGR03100">
    <property type="entry name" value="hydr1_PEP"/>
    <property type="match status" value="1"/>
</dbReference>
<feature type="domain" description="Serine aminopeptidase S33" evidence="2">
    <location>
        <begin position="47"/>
        <end position="173"/>
    </location>
</feature>
<organism evidence="3 4">
    <name type="scientific">Sulfurimicrobium lacus</name>
    <dbReference type="NCBI Taxonomy" id="2715678"/>
    <lineage>
        <taxon>Bacteria</taxon>
        <taxon>Pseudomonadati</taxon>
        <taxon>Pseudomonadota</taxon>
        <taxon>Betaproteobacteria</taxon>
        <taxon>Nitrosomonadales</taxon>
        <taxon>Sulfuricellaceae</taxon>
        <taxon>Sulfurimicrobium</taxon>
    </lineage>
</organism>
<dbReference type="Proteomes" id="UP000502260">
    <property type="component" value="Chromosome"/>
</dbReference>
<evidence type="ECO:0000259" key="2">
    <source>
        <dbReference type="Pfam" id="PF12146"/>
    </source>
</evidence>
<dbReference type="KEGG" id="slac:SKTS_14660"/>
<dbReference type="PANTHER" id="PTHR43265:SF1">
    <property type="entry name" value="ESTERASE ESTD"/>
    <property type="match status" value="1"/>
</dbReference>
<dbReference type="RefSeq" id="WP_173062571.1">
    <property type="nucleotide sequence ID" value="NZ_AP022853.1"/>
</dbReference>
<reference evidence="4" key="1">
    <citation type="submission" date="2020-03" db="EMBL/GenBank/DDBJ databases">
        <title>Complete genome sequence of sulfur-oxidizing bacterium skT11.</title>
        <authorList>
            <person name="Kanda M."/>
            <person name="Kojima H."/>
            <person name="Fukui M."/>
        </authorList>
    </citation>
    <scope>NUCLEOTIDE SEQUENCE [LARGE SCALE GENOMIC DNA]</scope>
    <source>
        <strain evidence="4">skT11</strain>
    </source>
</reference>
<sequence>MKYTEQAIVFNCADCRLIGIATQPETPAETGVLIVVGGPQYRAGSHRQFTLLARQLAGQGVASMRFDYRGMGDSEGDMRNFEAIDADIRAAIDTFLKHAPEVRRIAIWGLCDAASAALYYAHTDTRVSRLILLNPWVHTEAGASRVRLKYYYLSRLMQRSFWTKILSGKIELSKSVGDLSKSARSAAKGESSTAAAPSDPRHGSPGYIERMLDGLKRFQGEILFILSGNDLTAQEFVALTQRDKRWKKLCHSPRISSETVKKANHTFSSQTWRGQVETRTVQWLASSGKSI</sequence>
<keyword evidence="4" id="KW-1185">Reference proteome</keyword>
<gene>
    <name evidence="3" type="ORF">SKTS_14660</name>
</gene>
<dbReference type="AlphaFoldDB" id="A0A6F8VB72"/>
<feature type="region of interest" description="Disordered" evidence="1">
    <location>
        <begin position="183"/>
        <end position="204"/>
    </location>
</feature>
<dbReference type="Pfam" id="PF12146">
    <property type="entry name" value="Hydrolase_4"/>
    <property type="match status" value="1"/>
</dbReference>
<keyword evidence="3" id="KW-0378">Hydrolase</keyword>
<dbReference type="InterPro" id="IPR022742">
    <property type="entry name" value="Hydrolase_4"/>
</dbReference>
<dbReference type="InterPro" id="IPR029058">
    <property type="entry name" value="AB_hydrolase_fold"/>
</dbReference>
<name>A0A6F8VB72_9PROT</name>
<evidence type="ECO:0000256" key="1">
    <source>
        <dbReference type="SAM" id="MobiDB-lite"/>
    </source>
</evidence>
<accession>A0A6F8VB72</accession>
<proteinExistence type="predicted"/>
<dbReference type="Gene3D" id="3.40.50.1820">
    <property type="entry name" value="alpha/beta hydrolase"/>
    <property type="match status" value="1"/>
</dbReference>
<dbReference type="PANTHER" id="PTHR43265">
    <property type="entry name" value="ESTERASE ESTD"/>
    <property type="match status" value="1"/>
</dbReference>
<protein>
    <submittedName>
        <fullName evidence="3">Hydrolase 1, exosortase A system-associated</fullName>
    </submittedName>
</protein>
<dbReference type="EMBL" id="AP022853">
    <property type="protein sequence ID" value="BCB26580.1"/>
    <property type="molecule type" value="Genomic_DNA"/>
</dbReference>
<evidence type="ECO:0000313" key="3">
    <source>
        <dbReference type="EMBL" id="BCB26580.1"/>
    </source>
</evidence>
<evidence type="ECO:0000313" key="4">
    <source>
        <dbReference type="Proteomes" id="UP000502260"/>
    </source>
</evidence>
<dbReference type="InterPro" id="IPR017531">
    <property type="entry name" value="Hydrolase-1_PEP"/>
</dbReference>
<dbReference type="GO" id="GO:0052689">
    <property type="term" value="F:carboxylic ester hydrolase activity"/>
    <property type="evidence" value="ECO:0007669"/>
    <property type="project" value="TreeGrafter"/>
</dbReference>